<dbReference type="PRINTS" id="PR00260">
    <property type="entry name" value="CHEMTRNSDUCR"/>
</dbReference>
<protein>
    <recommendedName>
        <fullName evidence="5">Methyl-accepting transducer domain-containing protein</fullName>
    </recommendedName>
</protein>
<dbReference type="SUPFAM" id="SSF46458">
    <property type="entry name" value="Globin-like"/>
    <property type="match status" value="1"/>
</dbReference>
<comment type="caution">
    <text evidence="6">The sequence shown here is derived from an EMBL/GenBank/DDBJ whole genome shotgun (WGS) entry which is preliminary data.</text>
</comment>
<dbReference type="GO" id="GO:0020037">
    <property type="term" value="F:heme binding"/>
    <property type="evidence" value="ECO:0007669"/>
    <property type="project" value="InterPro"/>
</dbReference>
<keyword evidence="4" id="KW-0175">Coiled coil</keyword>
<keyword evidence="7" id="KW-1185">Reference proteome</keyword>
<dbReference type="SUPFAM" id="SSF58104">
    <property type="entry name" value="Methyl-accepting chemotaxis protein (MCP) signaling domain"/>
    <property type="match status" value="1"/>
</dbReference>
<dbReference type="AlphaFoldDB" id="A0A3M8H645"/>
<evidence type="ECO:0000256" key="3">
    <source>
        <dbReference type="PROSITE-ProRule" id="PRU00284"/>
    </source>
</evidence>
<dbReference type="Proteomes" id="UP000279909">
    <property type="component" value="Unassembled WGS sequence"/>
</dbReference>
<dbReference type="Pfam" id="PF00015">
    <property type="entry name" value="MCPsignal"/>
    <property type="match status" value="1"/>
</dbReference>
<dbReference type="InterPro" id="IPR039379">
    <property type="entry name" value="Protoglobin_sensor_dom"/>
</dbReference>
<dbReference type="CDD" id="cd01068">
    <property type="entry name" value="globin_sensor"/>
    <property type="match status" value="1"/>
</dbReference>
<reference evidence="6 7" key="1">
    <citation type="journal article" date="2014" name="Int. J. Syst. Evol. Microbiol.">
        <title>Lysinibacillus halotolerans sp. nov., isolated from saline-alkaline soil.</title>
        <authorList>
            <person name="Kong D."/>
            <person name="Wang Y."/>
            <person name="Zhao B."/>
            <person name="Li Y."/>
            <person name="Song J."/>
            <person name="Zhai Y."/>
            <person name="Zhang C."/>
            <person name="Wang H."/>
            <person name="Chen X."/>
            <person name="Zhao B."/>
            <person name="Ruan Z."/>
        </authorList>
    </citation>
    <scope>NUCLEOTIDE SEQUENCE [LARGE SCALE GENOMIC DNA]</scope>
    <source>
        <strain evidence="6 7">MCCC 1A12703</strain>
    </source>
</reference>
<dbReference type="InterPro" id="IPR012292">
    <property type="entry name" value="Globin/Proto"/>
</dbReference>
<dbReference type="GO" id="GO:0006935">
    <property type="term" value="P:chemotaxis"/>
    <property type="evidence" value="ECO:0007669"/>
    <property type="project" value="InterPro"/>
</dbReference>
<dbReference type="GO" id="GO:0019825">
    <property type="term" value="F:oxygen binding"/>
    <property type="evidence" value="ECO:0007669"/>
    <property type="project" value="InterPro"/>
</dbReference>
<dbReference type="Gene3D" id="1.10.287.950">
    <property type="entry name" value="Methyl-accepting chemotaxis protein"/>
    <property type="match status" value="1"/>
</dbReference>
<dbReference type="Gene3D" id="1.10.490.10">
    <property type="entry name" value="Globins"/>
    <property type="match status" value="1"/>
</dbReference>
<name>A0A3M8H645_9BACI</name>
<evidence type="ECO:0000256" key="2">
    <source>
        <dbReference type="ARBA" id="ARBA00029447"/>
    </source>
</evidence>
<dbReference type="EMBL" id="RHLQ01000045">
    <property type="protein sequence ID" value="RNC97560.1"/>
    <property type="molecule type" value="Genomic_DNA"/>
</dbReference>
<dbReference type="InterPro" id="IPR004089">
    <property type="entry name" value="MCPsignal_dom"/>
</dbReference>
<organism evidence="6 7">
    <name type="scientific">Lysinibacillus halotolerans</name>
    <dbReference type="NCBI Taxonomy" id="1368476"/>
    <lineage>
        <taxon>Bacteria</taxon>
        <taxon>Bacillati</taxon>
        <taxon>Bacillota</taxon>
        <taxon>Bacilli</taxon>
        <taxon>Bacillales</taxon>
        <taxon>Bacillaceae</taxon>
        <taxon>Lysinibacillus</taxon>
    </lineage>
</organism>
<dbReference type="InterPro" id="IPR004090">
    <property type="entry name" value="Chemotax_Me-accpt_rcpt"/>
</dbReference>
<feature type="domain" description="Methyl-accepting transducer" evidence="5">
    <location>
        <begin position="101"/>
        <end position="344"/>
    </location>
</feature>
<evidence type="ECO:0000313" key="7">
    <source>
        <dbReference type="Proteomes" id="UP000279909"/>
    </source>
</evidence>
<proteinExistence type="inferred from homology"/>
<dbReference type="PANTHER" id="PTHR32089:SF118">
    <property type="entry name" value="HEME-BASED AEROTACTIC TRANSDUCER HEMAT"/>
    <property type="match status" value="1"/>
</dbReference>
<evidence type="ECO:0000313" key="6">
    <source>
        <dbReference type="EMBL" id="RNC97560.1"/>
    </source>
</evidence>
<gene>
    <name evidence="6" type="ORF">EC501_14785</name>
</gene>
<accession>A0A3M8H645</accession>
<dbReference type="InterPro" id="IPR009050">
    <property type="entry name" value="Globin-like_sf"/>
</dbReference>
<dbReference type="InterPro" id="IPR044398">
    <property type="entry name" value="Globin-sensor_dom"/>
</dbReference>
<dbReference type="PANTHER" id="PTHR32089">
    <property type="entry name" value="METHYL-ACCEPTING CHEMOTAXIS PROTEIN MCPB"/>
    <property type="match status" value="1"/>
</dbReference>
<dbReference type="OrthoDB" id="266313at2"/>
<dbReference type="GO" id="GO:0007165">
    <property type="term" value="P:signal transduction"/>
    <property type="evidence" value="ECO:0007669"/>
    <property type="project" value="UniProtKB-KW"/>
</dbReference>
<dbReference type="SMART" id="SM00283">
    <property type="entry name" value="MA"/>
    <property type="match status" value="1"/>
</dbReference>
<evidence type="ECO:0000256" key="4">
    <source>
        <dbReference type="SAM" id="Coils"/>
    </source>
</evidence>
<comment type="similarity">
    <text evidence="2">Belongs to the methyl-accepting chemotaxis (MCP) protein family.</text>
</comment>
<dbReference type="GO" id="GO:0004888">
    <property type="term" value="F:transmembrane signaling receptor activity"/>
    <property type="evidence" value="ECO:0007669"/>
    <property type="project" value="InterPro"/>
</dbReference>
<feature type="coiled-coil region" evidence="4">
    <location>
        <begin position="92"/>
        <end position="132"/>
    </location>
</feature>
<dbReference type="Pfam" id="PF11563">
    <property type="entry name" value="Protoglobin"/>
    <property type="match status" value="1"/>
</dbReference>
<dbReference type="PROSITE" id="PS50111">
    <property type="entry name" value="CHEMOTAXIS_TRANSDUC_2"/>
    <property type="match status" value="1"/>
</dbReference>
<evidence type="ECO:0000259" key="5">
    <source>
        <dbReference type="PROSITE" id="PS50111"/>
    </source>
</evidence>
<keyword evidence="1 3" id="KW-0807">Transducer</keyword>
<evidence type="ECO:0000256" key="1">
    <source>
        <dbReference type="ARBA" id="ARBA00023224"/>
    </source>
</evidence>
<dbReference type="GO" id="GO:0016020">
    <property type="term" value="C:membrane"/>
    <property type="evidence" value="ECO:0007669"/>
    <property type="project" value="InterPro"/>
</dbReference>
<sequence>MTPLGIDLAGCQQYVVSFFDGIIDDHFAAKRYQIGKYYLKVGVEVRWYLCTNQAFLNKIIDILHEEYKDDMESLTLAFKVTNKIFNLELQLCLAALQELQNEEAAEKEMQAKQNVKQNIGAITEELAAMSEEVGASVADTIIRSESMKTDINEGLQSAIITSETSMTGRKQLDLVIEQTLSLKNSVNDIQTSISSLEANSREIGDIVAVITSIAEQTNLLALNAAIEAARAGEHGKGFSVVAAEVRKLAEQTKDSSSDIKELVASTTKQIEEVVNQINEVNSKTLSVNQNVQDTVNSFDEILTASSASKEQNERNNQEIIKFTSALKEIGEAGQKVAELADELNQQMLEY</sequence>